<dbReference type="RefSeq" id="WP_130233632.1">
    <property type="nucleotide sequence ID" value="NZ_BMEF01000045.1"/>
</dbReference>
<comment type="similarity">
    <text evidence="6">Belongs to the exbB/tolQ family.</text>
</comment>
<accession>A0A5C2H6X1</accession>
<reference evidence="9" key="1">
    <citation type="submission" date="2019-09" db="EMBL/GenBank/DDBJ databases">
        <title>Complete genome sequencing of four Arcobacter species reveals a diverse suite of mobile elements.</title>
        <authorList>
            <person name="On S.L.W."/>
            <person name="Miller W.G."/>
            <person name="Biggs P."/>
            <person name="Cornelius A."/>
            <person name="Vandamme P."/>
        </authorList>
    </citation>
    <scope>NUCLEOTIDE SEQUENCE [LARGE SCALE GENOMIC DNA]</scope>
    <source>
        <strain evidence="9">LMG 26638</strain>
    </source>
</reference>
<keyword evidence="2" id="KW-1003">Cell membrane</keyword>
<evidence type="ECO:0000313" key="8">
    <source>
        <dbReference type="EMBL" id="QEP34697.1"/>
    </source>
</evidence>
<keyword evidence="9" id="KW-1185">Reference proteome</keyword>
<dbReference type="AlphaFoldDB" id="A0A5C2H6X1"/>
<comment type="subcellular location">
    <subcellularLocation>
        <location evidence="1">Cell inner membrane</location>
        <topology evidence="1">Multi-pass membrane protein</topology>
    </subcellularLocation>
    <subcellularLocation>
        <location evidence="6">Membrane</location>
        <topology evidence="6">Multi-pass membrane protein</topology>
    </subcellularLocation>
</comment>
<dbReference type="GO" id="GO:0005886">
    <property type="term" value="C:plasma membrane"/>
    <property type="evidence" value="ECO:0007669"/>
    <property type="project" value="UniProtKB-SubCell"/>
</dbReference>
<keyword evidence="3" id="KW-0812">Transmembrane</keyword>
<name>A0A5C2H6X1_9BACT</name>
<keyword evidence="6" id="KW-0653">Protein transport</keyword>
<evidence type="ECO:0000256" key="1">
    <source>
        <dbReference type="ARBA" id="ARBA00004429"/>
    </source>
</evidence>
<dbReference type="Proteomes" id="UP000322726">
    <property type="component" value="Chromosome"/>
</dbReference>
<dbReference type="EMBL" id="CP035928">
    <property type="protein sequence ID" value="QEP34697.1"/>
    <property type="molecule type" value="Genomic_DNA"/>
</dbReference>
<proteinExistence type="inferred from homology"/>
<keyword evidence="5" id="KW-0472">Membrane</keyword>
<dbReference type="InterPro" id="IPR002898">
    <property type="entry name" value="MotA_ExbB_proton_chnl"/>
</dbReference>
<reference evidence="8 9" key="3">
    <citation type="submission" date="2019-09" db="EMBL/GenBank/DDBJ databases">
        <title>Taxonomic note: a critical rebuttal of the proposed division of the genus Arcobacter into six genera, emended descriptions of Arcobacter anaerophilus and the genus Arcobacter, and an assessment of genus-level boundaries for Epsilonproteobacteria using in silico genomic comparator tools.</title>
        <authorList>
            <person name="On S.L.W."/>
            <person name="Miller W.G."/>
            <person name="Biggs P."/>
            <person name="Cornelius A."/>
            <person name="Vandamme P."/>
        </authorList>
    </citation>
    <scope>NUCLEOTIDE SEQUENCE [LARGE SCALE GENOMIC DNA]</scope>
    <source>
        <strain evidence="8 9">LMG 26638</strain>
    </source>
</reference>
<evidence type="ECO:0000256" key="5">
    <source>
        <dbReference type="ARBA" id="ARBA00023136"/>
    </source>
</evidence>
<keyword evidence="4" id="KW-1133">Transmembrane helix</keyword>
<evidence type="ECO:0000259" key="7">
    <source>
        <dbReference type="Pfam" id="PF01618"/>
    </source>
</evidence>
<evidence type="ECO:0000256" key="2">
    <source>
        <dbReference type="ARBA" id="ARBA00022475"/>
    </source>
</evidence>
<reference evidence="8 9" key="2">
    <citation type="submission" date="2019-09" db="EMBL/GenBank/DDBJ databases">
        <title>Complete genome sequencing of four Arcobacter species reveals a diverse suite of mobile elements.</title>
        <authorList>
            <person name="Miller W.G."/>
            <person name="Yee E."/>
            <person name="Bono J.L."/>
        </authorList>
    </citation>
    <scope>NUCLEOTIDE SEQUENCE [LARGE SCALE GENOMIC DNA]</scope>
    <source>
        <strain evidence="8 9">LMG 26638</strain>
    </source>
</reference>
<evidence type="ECO:0000256" key="3">
    <source>
        <dbReference type="ARBA" id="ARBA00022692"/>
    </source>
</evidence>
<dbReference type="KEGG" id="apai:APAC_1600"/>
<gene>
    <name evidence="8" type="ORF">APAC_1600</name>
</gene>
<evidence type="ECO:0000256" key="6">
    <source>
        <dbReference type="RuleBase" id="RU004057"/>
    </source>
</evidence>
<dbReference type="OrthoDB" id="5359644at2"/>
<organism evidence="8 9">
    <name type="scientific">Malaciobacter pacificus</name>
    <dbReference type="NCBI Taxonomy" id="1080223"/>
    <lineage>
        <taxon>Bacteria</taxon>
        <taxon>Pseudomonadati</taxon>
        <taxon>Campylobacterota</taxon>
        <taxon>Epsilonproteobacteria</taxon>
        <taxon>Campylobacterales</taxon>
        <taxon>Arcobacteraceae</taxon>
        <taxon>Malaciobacter</taxon>
    </lineage>
</organism>
<sequence>MVTREDFIFLNKNFYTHCKATARIFNLLTVPTIIFALVILGYFGYFPLKVELHSVVLIGFIYFIYLFFVRHNAYYVSCKFKAQYKLLVEHLKNYINDNLLTIGDTTKANGSVDDFLKEFTSNIRNTNFSSIASGVFPTLGILGTFISIAFSMPDFSSGTSSALEKEITVLLGGVGTAFYVSIYGIFLSLWWIFFEKIGMSRFEHDTFIIKENTKSFFWTKLDIESIHLQSSMKNFEKMSQLFEQITSTNLLNTINTSLEKRAQIVESIIKEEELLVHNIKINIENFEKLFDQIKLMTLNIENNMSKFTEQKDDYENSTKILSENIESLNSTLSNLNSTNVQEIYSSVIKNINTMKNETDKIRWKFTQDLDDYDSKFSEKLKNSLEAIDNQTVKIIEDLKEFKEISK</sequence>
<protein>
    <submittedName>
        <fullName evidence="8">Putative membrane protein</fullName>
    </submittedName>
</protein>
<evidence type="ECO:0000256" key="4">
    <source>
        <dbReference type="ARBA" id="ARBA00022989"/>
    </source>
</evidence>
<keyword evidence="6" id="KW-0813">Transport</keyword>
<evidence type="ECO:0000313" key="9">
    <source>
        <dbReference type="Proteomes" id="UP000322726"/>
    </source>
</evidence>
<feature type="domain" description="MotA/TolQ/ExbB proton channel" evidence="7">
    <location>
        <begin position="122"/>
        <end position="200"/>
    </location>
</feature>
<dbReference type="GO" id="GO:0015031">
    <property type="term" value="P:protein transport"/>
    <property type="evidence" value="ECO:0007669"/>
    <property type="project" value="UniProtKB-KW"/>
</dbReference>
<dbReference type="Pfam" id="PF01618">
    <property type="entry name" value="MotA_ExbB"/>
    <property type="match status" value="1"/>
</dbReference>